<dbReference type="EMBL" id="JAUQTB010000004">
    <property type="protein sequence ID" value="MDO7906779.1"/>
    <property type="molecule type" value="Genomic_DNA"/>
</dbReference>
<reference evidence="2 3" key="1">
    <citation type="submission" date="2023-07" db="EMBL/GenBank/DDBJ databases">
        <title>Paenibacillus sp. JX-17 nov. isolated from soil.</title>
        <authorList>
            <person name="Wan Y."/>
            <person name="Liu B."/>
        </authorList>
    </citation>
    <scope>NUCLEOTIDE SEQUENCE [LARGE SCALE GENOMIC DNA]</scope>
    <source>
        <strain evidence="2 3">JX-17</strain>
    </source>
</reference>
<accession>A0ABT9CBZ6</accession>
<comment type="caution">
    <text evidence="2">The sequence shown here is derived from an EMBL/GenBank/DDBJ whole genome shotgun (WGS) entry which is preliminary data.</text>
</comment>
<dbReference type="CDD" id="cd01948">
    <property type="entry name" value="EAL"/>
    <property type="match status" value="1"/>
</dbReference>
<evidence type="ECO:0000313" key="2">
    <source>
        <dbReference type="EMBL" id="MDO7906779.1"/>
    </source>
</evidence>
<dbReference type="Pfam" id="PF00563">
    <property type="entry name" value="EAL"/>
    <property type="match status" value="1"/>
</dbReference>
<dbReference type="SMART" id="SM00052">
    <property type="entry name" value="EAL"/>
    <property type="match status" value="1"/>
</dbReference>
<evidence type="ECO:0000313" key="3">
    <source>
        <dbReference type="Proteomes" id="UP001240171"/>
    </source>
</evidence>
<dbReference type="Proteomes" id="UP001240171">
    <property type="component" value="Unassembled WGS sequence"/>
</dbReference>
<dbReference type="SUPFAM" id="SSF141868">
    <property type="entry name" value="EAL domain-like"/>
    <property type="match status" value="1"/>
</dbReference>
<dbReference type="PANTHER" id="PTHR33121">
    <property type="entry name" value="CYCLIC DI-GMP PHOSPHODIESTERASE PDEF"/>
    <property type="match status" value="1"/>
</dbReference>
<name>A0ABT9CBZ6_9BACL</name>
<gene>
    <name evidence="2" type="ORF">Q5741_10120</name>
</gene>
<feature type="domain" description="EAL" evidence="1">
    <location>
        <begin position="96"/>
        <end position="340"/>
    </location>
</feature>
<keyword evidence="3" id="KW-1185">Reference proteome</keyword>
<evidence type="ECO:0000259" key="1">
    <source>
        <dbReference type="PROSITE" id="PS50883"/>
    </source>
</evidence>
<dbReference type="PROSITE" id="PS50883">
    <property type="entry name" value="EAL"/>
    <property type="match status" value="1"/>
</dbReference>
<dbReference type="PANTHER" id="PTHR33121:SF15">
    <property type="entry name" value="BLUE LIGHT- AND TEMPERATURE-REGULATED ANTIREPRESSOR BLUF"/>
    <property type="match status" value="1"/>
</dbReference>
<protein>
    <submittedName>
        <fullName evidence="2">EAL domain-containing protein</fullName>
    </submittedName>
</protein>
<proteinExistence type="predicted"/>
<dbReference type="InterPro" id="IPR035919">
    <property type="entry name" value="EAL_sf"/>
</dbReference>
<dbReference type="InterPro" id="IPR001633">
    <property type="entry name" value="EAL_dom"/>
</dbReference>
<dbReference type="RefSeq" id="WP_305023974.1">
    <property type="nucleotide sequence ID" value="NZ_JAUQTB010000004.1"/>
</dbReference>
<dbReference type="InterPro" id="IPR050706">
    <property type="entry name" value="Cyclic-di-GMP_PDE-like"/>
</dbReference>
<organism evidence="2 3">
    <name type="scientific">Paenibacillus lacisoli</name>
    <dbReference type="NCBI Taxonomy" id="3064525"/>
    <lineage>
        <taxon>Bacteria</taxon>
        <taxon>Bacillati</taxon>
        <taxon>Bacillota</taxon>
        <taxon>Bacilli</taxon>
        <taxon>Bacillales</taxon>
        <taxon>Paenibacillaceae</taxon>
        <taxon>Paenibacillus</taxon>
    </lineage>
</organism>
<sequence length="340" mass="38670">MTCSGCRAIQPIEDQGTVRFLPTTPVLIHHLEDEGYFVAIENGTACILYQDREQLLYMLRSLRKLPEELKNGLTLSIDGSKSDIPENWFPLSLMEQRVENYDIVSIIIDRQFTSHMQPIVDRSQAVVGYEFLLRPSQGGAPFQPYKLFDVARTTGLHSFLDRAARISAIETGAQFLPRGFKRFINFLPSSIYNPEYCLTHTFEAIERLEQDPNDFVFEVVETEKIESMARLQRIFDVYRQNGISVALDDVGSGYSTVEVLRHLEPDYVKIDRGLVDGCDTDTEKQRQISEIIESASRFGGQVLAEGIERPEEFRFCREAGITLAQGYLFGKPTAHPLSVR</sequence>
<dbReference type="Gene3D" id="3.20.20.450">
    <property type="entry name" value="EAL domain"/>
    <property type="match status" value="1"/>
</dbReference>